<accession>A0A7N0TJY9</accession>
<sequence length="134" mass="13483">MSNLNPTTRLILILILILLLSSLTLSTSARPVSASSATPGAGGFFGPGFDIPGLGNGWAGGYGSGYGSPAGGRAKNGVYRPTVVCKEKGPCYKKKVTCPAKCFSSFSRAGKNYGGGGGGGGCTVDCSKKCIAYC</sequence>
<feature type="signal peptide" evidence="1">
    <location>
        <begin position="1"/>
        <end position="29"/>
    </location>
</feature>
<keyword evidence="3" id="KW-1185">Reference proteome</keyword>
<name>A0A7N0TJY9_KALFE</name>
<proteinExistence type="predicted"/>
<dbReference type="Gramene" id="Kaladp0039s0191.1.v1.1">
    <property type="protein sequence ID" value="Kaladp0039s0191.1.v1.1.CDS.1"/>
    <property type="gene ID" value="Kaladp0039s0191.v1.1"/>
</dbReference>
<evidence type="ECO:0000256" key="1">
    <source>
        <dbReference type="SAM" id="SignalP"/>
    </source>
</evidence>
<protein>
    <submittedName>
        <fullName evidence="2">Uncharacterized protein</fullName>
    </submittedName>
</protein>
<feature type="chain" id="PRO_5029734849" evidence="1">
    <location>
        <begin position="30"/>
        <end position="134"/>
    </location>
</feature>
<evidence type="ECO:0000313" key="3">
    <source>
        <dbReference type="Proteomes" id="UP000594263"/>
    </source>
</evidence>
<dbReference type="AlphaFoldDB" id="A0A7N0TJY9"/>
<dbReference type="EnsemblPlants" id="Kaladp0039s0191.1.v1.1">
    <property type="protein sequence ID" value="Kaladp0039s0191.1.v1.1.CDS.1"/>
    <property type="gene ID" value="Kaladp0039s0191.v1.1"/>
</dbReference>
<evidence type="ECO:0000313" key="2">
    <source>
        <dbReference type="EnsemblPlants" id="Kaladp0039s0191.1.v1.1.CDS.1"/>
    </source>
</evidence>
<dbReference type="PANTHER" id="PTHR34789:SF1">
    <property type="entry name" value="EXPRESSED PROTEIN"/>
    <property type="match status" value="1"/>
</dbReference>
<keyword evidence="1" id="KW-0732">Signal</keyword>
<dbReference type="PANTHER" id="PTHR34789">
    <property type="entry name" value="EXPRESSED PROTEIN"/>
    <property type="match status" value="1"/>
</dbReference>
<dbReference type="OMA" id="FFVSATH"/>
<reference evidence="2" key="1">
    <citation type="submission" date="2021-01" db="UniProtKB">
        <authorList>
            <consortium name="EnsemblPlants"/>
        </authorList>
    </citation>
    <scope>IDENTIFICATION</scope>
</reference>
<dbReference type="Proteomes" id="UP000594263">
    <property type="component" value="Unplaced"/>
</dbReference>
<organism evidence="2 3">
    <name type="scientific">Kalanchoe fedtschenkoi</name>
    <name type="common">Lavender scallops</name>
    <name type="synonym">South American air plant</name>
    <dbReference type="NCBI Taxonomy" id="63787"/>
    <lineage>
        <taxon>Eukaryota</taxon>
        <taxon>Viridiplantae</taxon>
        <taxon>Streptophyta</taxon>
        <taxon>Embryophyta</taxon>
        <taxon>Tracheophyta</taxon>
        <taxon>Spermatophyta</taxon>
        <taxon>Magnoliopsida</taxon>
        <taxon>eudicotyledons</taxon>
        <taxon>Gunneridae</taxon>
        <taxon>Pentapetalae</taxon>
        <taxon>Saxifragales</taxon>
        <taxon>Crassulaceae</taxon>
        <taxon>Kalanchoe</taxon>
    </lineage>
</organism>